<feature type="transmembrane region" description="Helical" evidence="6">
    <location>
        <begin position="12"/>
        <end position="31"/>
    </location>
</feature>
<keyword evidence="4 6" id="KW-1133">Transmembrane helix</keyword>
<evidence type="ECO:0000256" key="1">
    <source>
        <dbReference type="ARBA" id="ARBA00004651"/>
    </source>
</evidence>
<dbReference type="Pfam" id="PF03626">
    <property type="entry name" value="COX4_pro"/>
    <property type="match status" value="1"/>
</dbReference>
<sequence length="95" mass="10456">MNTKLALSDSRAITAAWLGLSAVTIVSWWLAPGHGGTQSGPSVPITVAAIVLGFVKSRIIIRYFMEVRTAPAWLRRSTDAWLVMLWTAVLGIYLW</sequence>
<dbReference type="Proteomes" id="UP000550501">
    <property type="component" value="Unassembled WGS sequence"/>
</dbReference>
<feature type="transmembrane region" description="Helical" evidence="6">
    <location>
        <begin position="43"/>
        <end position="61"/>
    </location>
</feature>
<comment type="subcellular location">
    <subcellularLocation>
        <location evidence="1">Cell membrane</location>
        <topology evidence="1">Multi-pass membrane protein</topology>
    </subcellularLocation>
</comment>
<evidence type="ECO:0000256" key="5">
    <source>
        <dbReference type="ARBA" id="ARBA00023136"/>
    </source>
</evidence>
<protein>
    <recommendedName>
        <fullName evidence="9">Prokaryotic cytochrome C oxidase subunit IV family protein</fullName>
    </recommendedName>
</protein>
<keyword evidence="5 6" id="KW-0472">Membrane</keyword>
<organism evidence="7 8">
    <name type="scientific">Mycolicibacterium iranicum</name>
    <name type="common">Mycobacterium iranicum</name>
    <dbReference type="NCBI Taxonomy" id="912594"/>
    <lineage>
        <taxon>Bacteria</taxon>
        <taxon>Bacillati</taxon>
        <taxon>Actinomycetota</taxon>
        <taxon>Actinomycetes</taxon>
        <taxon>Mycobacteriales</taxon>
        <taxon>Mycobacteriaceae</taxon>
        <taxon>Mycolicibacterium</taxon>
    </lineage>
</organism>
<name>A0A839Q763_MYCIR</name>
<reference evidence="7 8" key="1">
    <citation type="submission" date="2020-08" db="EMBL/GenBank/DDBJ databases">
        <title>The Agave Microbiome: Exploring the role of microbial communities in plant adaptations to desert environments.</title>
        <authorList>
            <person name="Partida-Martinez L.P."/>
        </authorList>
    </citation>
    <scope>NUCLEOTIDE SEQUENCE [LARGE SCALE GENOMIC DNA]</scope>
    <source>
        <strain evidence="7 8">AT2.18</strain>
    </source>
</reference>
<evidence type="ECO:0000256" key="6">
    <source>
        <dbReference type="SAM" id="Phobius"/>
    </source>
</evidence>
<keyword evidence="3 6" id="KW-0812">Transmembrane</keyword>
<dbReference type="EMBL" id="JACHVU010000007">
    <property type="protein sequence ID" value="MBB2991809.1"/>
    <property type="molecule type" value="Genomic_DNA"/>
</dbReference>
<dbReference type="AlphaFoldDB" id="A0A839Q763"/>
<evidence type="ECO:0000256" key="2">
    <source>
        <dbReference type="ARBA" id="ARBA00022475"/>
    </source>
</evidence>
<gene>
    <name evidence="7" type="ORF">FHR72_003299</name>
</gene>
<dbReference type="GO" id="GO:0005886">
    <property type="term" value="C:plasma membrane"/>
    <property type="evidence" value="ECO:0007669"/>
    <property type="project" value="UniProtKB-SubCell"/>
</dbReference>
<evidence type="ECO:0000313" key="7">
    <source>
        <dbReference type="EMBL" id="MBB2991809.1"/>
    </source>
</evidence>
<evidence type="ECO:0000256" key="4">
    <source>
        <dbReference type="ARBA" id="ARBA00022989"/>
    </source>
</evidence>
<dbReference type="InterPro" id="IPR005171">
    <property type="entry name" value="Cyt_c_oxidase_su4_prok"/>
</dbReference>
<evidence type="ECO:0000313" key="8">
    <source>
        <dbReference type="Proteomes" id="UP000550501"/>
    </source>
</evidence>
<dbReference type="RefSeq" id="WP_183469861.1">
    <property type="nucleotide sequence ID" value="NZ_JACHVU010000007.1"/>
</dbReference>
<keyword evidence="8" id="KW-1185">Reference proteome</keyword>
<evidence type="ECO:0008006" key="9">
    <source>
        <dbReference type="Google" id="ProtNLM"/>
    </source>
</evidence>
<comment type="caution">
    <text evidence="7">The sequence shown here is derived from an EMBL/GenBank/DDBJ whole genome shotgun (WGS) entry which is preliminary data.</text>
</comment>
<feature type="transmembrane region" description="Helical" evidence="6">
    <location>
        <begin position="73"/>
        <end position="94"/>
    </location>
</feature>
<accession>A0A839Q763</accession>
<proteinExistence type="predicted"/>
<keyword evidence="2" id="KW-1003">Cell membrane</keyword>
<evidence type="ECO:0000256" key="3">
    <source>
        <dbReference type="ARBA" id="ARBA00022692"/>
    </source>
</evidence>